<keyword evidence="12" id="KW-1185">Reference proteome</keyword>
<gene>
    <name evidence="11" type="ORF">CHU95_14105</name>
</gene>
<comment type="pathway">
    <text evidence="6">Metabolic intermediate biosynthesis; (R)-mevalonate biosynthesis; (R)-mevalonate from acetyl-CoA: step 1/3.</text>
</comment>
<evidence type="ECO:0000256" key="5">
    <source>
        <dbReference type="ARBA" id="ARBA00023315"/>
    </source>
</evidence>
<comment type="similarity">
    <text evidence="2 8">Belongs to the thiolase-like superfamily. Thiolase family.</text>
</comment>
<feature type="active site" description="Acyl-thioester intermediate" evidence="7">
    <location>
        <position position="90"/>
    </location>
</feature>
<dbReference type="InterPro" id="IPR020613">
    <property type="entry name" value="Thiolase_CS"/>
</dbReference>
<evidence type="ECO:0000256" key="2">
    <source>
        <dbReference type="ARBA" id="ARBA00010982"/>
    </source>
</evidence>
<keyword evidence="4" id="KW-0583">PHB biosynthesis</keyword>
<dbReference type="GO" id="GO:0010124">
    <property type="term" value="P:phenylacetate catabolic process"/>
    <property type="evidence" value="ECO:0007669"/>
    <property type="project" value="TreeGrafter"/>
</dbReference>
<evidence type="ECO:0000256" key="4">
    <source>
        <dbReference type="ARBA" id="ARBA00022752"/>
    </source>
</evidence>
<dbReference type="PANTHER" id="PTHR43853">
    <property type="entry name" value="3-KETOACYL-COA THIOLASE, PEROXISOMAL"/>
    <property type="match status" value="1"/>
</dbReference>
<dbReference type="PIRSF" id="PIRSF000429">
    <property type="entry name" value="Ac-CoA_Ac_transf"/>
    <property type="match status" value="1"/>
</dbReference>
<feature type="active site" description="Proton acceptor" evidence="7">
    <location>
        <position position="336"/>
    </location>
</feature>
<keyword evidence="5 8" id="KW-0012">Acyltransferase</keyword>
<evidence type="ECO:0000256" key="6">
    <source>
        <dbReference type="ARBA" id="ARBA00037924"/>
    </source>
</evidence>
<accession>A0A255YXU9</accession>
<feature type="active site" description="Proton acceptor" evidence="7">
    <location>
        <position position="366"/>
    </location>
</feature>
<dbReference type="OrthoDB" id="9764638at2"/>
<dbReference type="InterPro" id="IPR020615">
    <property type="entry name" value="Thiolase_acyl_enz_int_AS"/>
</dbReference>
<dbReference type="GO" id="GO:0042619">
    <property type="term" value="P:poly-hydroxybutyrate biosynthetic process"/>
    <property type="evidence" value="ECO:0007669"/>
    <property type="project" value="UniProtKB-KW"/>
</dbReference>
<dbReference type="InterPro" id="IPR002155">
    <property type="entry name" value="Thiolase"/>
</dbReference>
<dbReference type="GO" id="GO:0005737">
    <property type="term" value="C:cytoplasm"/>
    <property type="evidence" value="ECO:0007669"/>
    <property type="project" value="UniProtKB-ARBA"/>
</dbReference>
<protein>
    <submittedName>
        <fullName evidence="11">Acetyl-CoA acetyltransferase</fullName>
        <ecNumber evidence="11">2.3.1.9</ecNumber>
    </submittedName>
</protein>
<dbReference type="PROSITE" id="PS00098">
    <property type="entry name" value="THIOLASE_1"/>
    <property type="match status" value="1"/>
</dbReference>
<dbReference type="Pfam" id="PF02803">
    <property type="entry name" value="Thiolase_C"/>
    <property type="match status" value="1"/>
</dbReference>
<dbReference type="SUPFAM" id="SSF53901">
    <property type="entry name" value="Thiolase-like"/>
    <property type="match status" value="2"/>
</dbReference>
<dbReference type="EC" id="2.3.1.9" evidence="11"/>
<dbReference type="CDD" id="cd00751">
    <property type="entry name" value="thiolase"/>
    <property type="match status" value="1"/>
</dbReference>
<dbReference type="FunFam" id="3.40.47.10:FF:000010">
    <property type="entry name" value="Acetyl-CoA acetyltransferase (Thiolase)"/>
    <property type="match status" value="1"/>
</dbReference>
<comment type="pathway">
    <text evidence="1">Lipid metabolism.</text>
</comment>
<evidence type="ECO:0000256" key="3">
    <source>
        <dbReference type="ARBA" id="ARBA00022679"/>
    </source>
</evidence>
<dbReference type="AlphaFoldDB" id="A0A255YXU9"/>
<evidence type="ECO:0000259" key="9">
    <source>
        <dbReference type="Pfam" id="PF00108"/>
    </source>
</evidence>
<evidence type="ECO:0000256" key="7">
    <source>
        <dbReference type="PIRSR" id="PIRSR000429-1"/>
    </source>
</evidence>
<sequence>MKNVVIAGYARSPFHIANKGELTKVRPDDLAAAVVKELLARTGVDGAAVEDLIMGCAFPEGEQGFNVAKLVAMIAGLPQSVAGATVNRFCGSSMQSIHQAAGAIALGAGDCFIAAGVESMSRVPMGGYNPMPNAVLHAANPGAYMAMGITAENLAKKFGFTRAQQEAYAVESHAKAAKAQAEGRFEAEIVPITVPGGKVVSQDGGIRAGTTAEGLATLKLAFDAENGTVTAGTSSPLTDGASATLVCSEDFAKAHGLKILAKIRSIAVSGCDPTIMGYGPVPASKKALARAGLTIADIDIVESNEAFAVQSMTVAKELGLDAAKVNLDGGALALGHPLGATGARITGKAASLLQREGKALALATQCIGGGQGIATILEAV</sequence>
<dbReference type="NCBIfam" id="TIGR01930">
    <property type="entry name" value="AcCoA-C-Actrans"/>
    <property type="match status" value="1"/>
</dbReference>
<dbReference type="Pfam" id="PF00108">
    <property type="entry name" value="Thiolase_N"/>
    <property type="match status" value="1"/>
</dbReference>
<keyword evidence="3 8" id="KW-0808">Transferase</keyword>
<reference evidence="11 12" key="1">
    <citation type="submission" date="2017-07" db="EMBL/GenBank/DDBJ databases">
        <title>Niveispirillum cyanobacteriorum sp. nov., isolated from cyanobacterial aggregates in a eutrophic lake.</title>
        <authorList>
            <person name="Cai H."/>
        </authorList>
    </citation>
    <scope>NUCLEOTIDE SEQUENCE [LARGE SCALE GENOMIC DNA]</scope>
    <source>
        <strain evidence="12">TH1-14</strain>
    </source>
</reference>
<evidence type="ECO:0000256" key="1">
    <source>
        <dbReference type="ARBA" id="ARBA00005189"/>
    </source>
</evidence>
<dbReference type="InterPro" id="IPR020617">
    <property type="entry name" value="Thiolase_C"/>
</dbReference>
<dbReference type="PROSITE" id="PS00737">
    <property type="entry name" value="THIOLASE_2"/>
    <property type="match status" value="1"/>
</dbReference>
<evidence type="ECO:0000313" key="12">
    <source>
        <dbReference type="Proteomes" id="UP000216998"/>
    </source>
</evidence>
<evidence type="ECO:0000259" key="10">
    <source>
        <dbReference type="Pfam" id="PF02803"/>
    </source>
</evidence>
<evidence type="ECO:0000313" key="11">
    <source>
        <dbReference type="EMBL" id="OYQ33524.1"/>
    </source>
</evidence>
<comment type="caution">
    <text evidence="11">The sequence shown here is derived from an EMBL/GenBank/DDBJ whole genome shotgun (WGS) entry which is preliminary data.</text>
</comment>
<dbReference type="RefSeq" id="WP_094456967.1">
    <property type="nucleotide sequence ID" value="NZ_NOXU01000030.1"/>
</dbReference>
<dbReference type="PANTHER" id="PTHR43853:SF21">
    <property type="entry name" value="STEROID 3-KETOACYL-COA THIOLASE"/>
    <property type="match status" value="1"/>
</dbReference>
<dbReference type="InterPro" id="IPR050215">
    <property type="entry name" value="Thiolase-like_sf_Thiolase"/>
</dbReference>
<dbReference type="Proteomes" id="UP000216998">
    <property type="component" value="Unassembled WGS sequence"/>
</dbReference>
<dbReference type="InterPro" id="IPR016039">
    <property type="entry name" value="Thiolase-like"/>
</dbReference>
<dbReference type="GO" id="GO:0006635">
    <property type="term" value="P:fatty acid beta-oxidation"/>
    <property type="evidence" value="ECO:0007669"/>
    <property type="project" value="TreeGrafter"/>
</dbReference>
<dbReference type="InterPro" id="IPR020616">
    <property type="entry name" value="Thiolase_N"/>
</dbReference>
<feature type="domain" description="Thiolase N-terminal" evidence="9">
    <location>
        <begin position="4"/>
        <end position="250"/>
    </location>
</feature>
<dbReference type="GO" id="GO:0003985">
    <property type="term" value="F:acetyl-CoA C-acetyltransferase activity"/>
    <property type="evidence" value="ECO:0007669"/>
    <property type="project" value="UniProtKB-EC"/>
</dbReference>
<organism evidence="11 12">
    <name type="scientific">Niveispirillum lacus</name>
    <dbReference type="NCBI Taxonomy" id="1981099"/>
    <lineage>
        <taxon>Bacteria</taxon>
        <taxon>Pseudomonadati</taxon>
        <taxon>Pseudomonadota</taxon>
        <taxon>Alphaproteobacteria</taxon>
        <taxon>Rhodospirillales</taxon>
        <taxon>Azospirillaceae</taxon>
        <taxon>Niveispirillum</taxon>
    </lineage>
</organism>
<dbReference type="EMBL" id="NOXU01000030">
    <property type="protein sequence ID" value="OYQ33524.1"/>
    <property type="molecule type" value="Genomic_DNA"/>
</dbReference>
<evidence type="ECO:0000256" key="8">
    <source>
        <dbReference type="RuleBase" id="RU003557"/>
    </source>
</evidence>
<feature type="domain" description="Thiolase C-terminal" evidence="10">
    <location>
        <begin position="257"/>
        <end position="378"/>
    </location>
</feature>
<dbReference type="Gene3D" id="3.40.47.10">
    <property type="match status" value="1"/>
</dbReference>
<name>A0A255YXU9_9PROT</name>
<proteinExistence type="inferred from homology"/>